<sequence>MHRKLSWKTLALGSMWTQHDRYQWRKCRYEMVSARIVSARPTSPACAVPRQHQGRIDPPPQSNPILPLLPHQPPNCLLPRPHPLPQPAGQSSTSPMALTPPSCQTWRSSRTDGRIPLRPSSLPSCIPLQVRLWTQIRWRTTASCPRRGLLPPRRAHAAPTQIHSRITVARAASAPQIEEENPLRERAHAIAARSPLPSLSLLTTVREDVGSSPLFTTGIHPTTAASILLRYKHARARHHTRAQG</sequence>
<evidence type="ECO:0000256" key="1">
    <source>
        <dbReference type="SAM" id="MobiDB-lite"/>
    </source>
</evidence>
<proteinExistence type="predicted"/>
<keyword evidence="3" id="KW-1185">Reference proteome</keyword>
<feature type="region of interest" description="Disordered" evidence="1">
    <location>
        <begin position="40"/>
        <end position="111"/>
    </location>
</feature>
<organism evidence="2 3">
    <name type="scientific">Athelia psychrophila</name>
    <dbReference type="NCBI Taxonomy" id="1759441"/>
    <lineage>
        <taxon>Eukaryota</taxon>
        <taxon>Fungi</taxon>
        <taxon>Dikarya</taxon>
        <taxon>Basidiomycota</taxon>
        <taxon>Agaricomycotina</taxon>
        <taxon>Agaricomycetes</taxon>
        <taxon>Agaricomycetidae</taxon>
        <taxon>Atheliales</taxon>
        <taxon>Atheliaceae</taxon>
        <taxon>Athelia</taxon>
    </lineage>
</organism>
<evidence type="ECO:0000313" key="2">
    <source>
        <dbReference type="EMBL" id="KZP03227.1"/>
    </source>
</evidence>
<evidence type="ECO:0000313" key="3">
    <source>
        <dbReference type="Proteomes" id="UP000076532"/>
    </source>
</evidence>
<dbReference type="AlphaFoldDB" id="A0A167TS82"/>
<name>A0A167TS82_9AGAM</name>
<protein>
    <submittedName>
        <fullName evidence="2">Uncharacterized protein</fullName>
    </submittedName>
</protein>
<dbReference type="EMBL" id="KV418128">
    <property type="protein sequence ID" value="KZP03227.1"/>
    <property type="molecule type" value="Genomic_DNA"/>
</dbReference>
<feature type="compositionally biased region" description="Polar residues" evidence="1">
    <location>
        <begin position="88"/>
        <end position="108"/>
    </location>
</feature>
<reference evidence="2 3" key="1">
    <citation type="journal article" date="2016" name="Mol. Biol. Evol.">
        <title>Comparative Genomics of Early-Diverging Mushroom-Forming Fungi Provides Insights into the Origins of Lignocellulose Decay Capabilities.</title>
        <authorList>
            <person name="Nagy L.G."/>
            <person name="Riley R."/>
            <person name="Tritt A."/>
            <person name="Adam C."/>
            <person name="Daum C."/>
            <person name="Floudas D."/>
            <person name="Sun H."/>
            <person name="Yadav J.S."/>
            <person name="Pangilinan J."/>
            <person name="Larsson K.H."/>
            <person name="Matsuura K."/>
            <person name="Barry K."/>
            <person name="Labutti K."/>
            <person name="Kuo R."/>
            <person name="Ohm R.A."/>
            <person name="Bhattacharya S.S."/>
            <person name="Shirouzu T."/>
            <person name="Yoshinaga Y."/>
            <person name="Martin F.M."/>
            <person name="Grigoriev I.V."/>
            <person name="Hibbett D.S."/>
        </authorList>
    </citation>
    <scope>NUCLEOTIDE SEQUENCE [LARGE SCALE GENOMIC DNA]</scope>
    <source>
        <strain evidence="2 3">CBS 109695</strain>
    </source>
</reference>
<accession>A0A167TS82</accession>
<dbReference type="Proteomes" id="UP000076532">
    <property type="component" value="Unassembled WGS sequence"/>
</dbReference>
<gene>
    <name evidence="2" type="ORF">FIBSPDRAFT_1055406</name>
</gene>